<dbReference type="InterPro" id="IPR004401">
    <property type="entry name" value="YbaB/EbfC"/>
</dbReference>
<organism evidence="1 2">
    <name type="scientific">Amycolatopsis coloradensis</name>
    <dbReference type="NCBI Taxonomy" id="76021"/>
    <lineage>
        <taxon>Bacteria</taxon>
        <taxon>Bacillati</taxon>
        <taxon>Actinomycetota</taxon>
        <taxon>Actinomycetes</taxon>
        <taxon>Pseudonocardiales</taxon>
        <taxon>Pseudonocardiaceae</taxon>
        <taxon>Amycolatopsis</taxon>
    </lineage>
</organism>
<reference evidence="1 2" key="1">
    <citation type="submission" date="2016-01" db="EMBL/GenBank/DDBJ databases">
        <title>Amycolatopsis coloradensis genome sequencing and assembly.</title>
        <authorList>
            <person name="Mayilraj S."/>
        </authorList>
    </citation>
    <scope>NUCLEOTIDE SEQUENCE [LARGE SCALE GENOMIC DNA]</scope>
    <source>
        <strain evidence="1 2">DSM 44225</strain>
    </source>
</reference>
<dbReference type="Pfam" id="PF02575">
    <property type="entry name" value="YbaB_DNA_bd"/>
    <property type="match status" value="1"/>
</dbReference>
<gene>
    <name evidence="1" type="ORF">BS329_34190</name>
</gene>
<dbReference type="RefSeq" id="WP_076166503.1">
    <property type="nucleotide sequence ID" value="NZ_JBEZVB010000007.1"/>
</dbReference>
<name>A0A1R0KI97_9PSEU</name>
<sequence length="124" mass="13744">MVTLKDQRDRIESAKADLASRTTSATSADHLVTVTVDSQNSLVGLKFHTTKYRSMPPGQLSEILIETFERARREMADTVVEVFGPLMDQRADLRAAMTGTTEVDKAFAPLWNEAPSDVFGGRRD</sequence>
<comment type="caution">
    <text evidence="1">The sequence shown here is derived from an EMBL/GenBank/DDBJ whole genome shotgun (WGS) entry which is preliminary data.</text>
</comment>
<keyword evidence="2" id="KW-1185">Reference proteome</keyword>
<accession>A0A1R0KI97</accession>
<dbReference type="AlphaFoldDB" id="A0A1R0KI97"/>
<dbReference type="SUPFAM" id="SSF82607">
    <property type="entry name" value="YbaB-like"/>
    <property type="match status" value="1"/>
</dbReference>
<evidence type="ECO:0000313" key="2">
    <source>
        <dbReference type="Proteomes" id="UP000187486"/>
    </source>
</evidence>
<dbReference type="STRING" id="76021.BS329_34190"/>
<proteinExistence type="predicted"/>
<dbReference type="GO" id="GO:0003677">
    <property type="term" value="F:DNA binding"/>
    <property type="evidence" value="ECO:0007669"/>
    <property type="project" value="InterPro"/>
</dbReference>
<dbReference type="EMBL" id="MQUQ01000020">
    <property type="protein sequence ID" value="OLZ45466.1"/>
    <property type="molecule type" value="Genomic_DNA"/>
</dbReference>
<dbReference type="OrthoDB" id="5118533at2"/>
<evidence type="ECO:0000313" key="1">
    <source>
        <dbReference type="EMBL" id="OLZ45466.1"/>
    </source>
</evidence>
<dbReference type="InterPro" id="IPR036894">
    <property type="entry name" value="YbaB-like_sf"/>
</dbReference>
<dbReference type="Gene3D" id="3.30.1310.10">
    <property type="entry name" value="Nucleoid-associated protein YbaB-like domain"/>
    <property type="match status" value="1"/>
</dbReference>
<evidence type="ECO:0008006" key="3">
    <source>
        <dbReference type="Google" id="ProtNLM"/>
    </source>
</evidence>
<dbReference type="Proteomes" id="UP000187486">
    <property type="component" value="Unassembled WGS sequence"/>
</dbReference>
<protein>
    <recommendedName>
        <fullName evidence="3">YbaB/EbfC family DNA-binding protein</fullName>
    </recommendedName>
</protein>